<gene>
    <name evidence="1" type="ORF">NA56DRAFT_685059</name>
</gene>
<keyword evidence="2" id="KW-1185">Reference proteome</keyword>
<organism evidence="1 2">
    <name type="scientific">Hyaloscypha hepaticicola</name>
    <dbReference type="NCBI Taxonomy" id="2082293"/>
    <lineage>
        <taxon>Eukaryota</taxon>
        <taxon>Fungi</taxon>
        <taxon>Dikarya</taxon>
        <taxon>Ascomycota</taxon>
        <taxon>Pezizomycotina</taxon>
        <taxon>Leotiomycetes</taxon>
        <taxon>Helotiales</taxon>
        <taxon>Hyaloscyphaceae</taxon>
        <taxon>Hyaloscypha</taxon>
    </lineage>
</organism>
<protein>
    <submittedName>
        <fullName evidence="1">Uncharacterized protein</fullName>
    </submittedName>
</protein>
<dbReference type="Proteomes" id="UP000235672">
    <property type="component" value="Unassembled WGS sequence"/>
</dbReference>
<reference evidence="1 2" key="1">
    <citation type="submission" date="2016-05" db="EMBL/GenBank/DDBJ databases">
        <title>A degradative enzymes factory behind the ericoid mycorrhizal symbiosis.</title>
        <authorList>
            <consortium name="DOE Joint Genome Institute"/>
            <person name="Martino E."/>
            <person name="Morin E."/>
            <person name="Grelet G."/>
            <person name="Kuo A."/>
            <person name="Kohler A."/>
            <person name="Daghino S."/>
            <person name="Barry K."/>
            <person name="Choi C."/>
            <person name="Cichocki N."/>
            <person name="Clum A."/>
            <person name="Copeland A."/>
            <person name="Hainaut M."/>
            <person name="Haridas S."/>
            <person name="Labutti K."/>
            <person name="Lindquist E."/>
            <person name="Lipzen A."/>
            <person name="Khouja H.-R."/>
            <person name="Murat C."/>
            <person name="Ohm R."/>
            <person name="Olson A."/>
            <person name="Spatafora J."/>
            <person name="Veneault-Fourrey C."/>
            <person name="Henrissat B."/>
            <person name="Grigoriev I."/>
            <person name="Martin F."/>
            <person name="Perotto S."/>
        </authorList>
    </citation>
    <scope>NUCLEOTIDE SEQUENCE [LARGE SCALE GENOMIC DNA]</scope>
    <source>
        <strain evidence="1 2">UAMH 7357</strain>
    </source>
</reference>
<proteinExistence type="predicted"/>
<dbReference type="AlphaFoldDB" id="A0A2J6QKE4"/>
<dbReference type="EMBL" id="KZ613467">
    <property type="protein sequence ID" value="PMD26745.1"/>
    <property type="molecule type" value="Genomic_DNA"/>
</dbReference>
<evidence type="ECO:0000313" key="1">
    <source>
        <dbReference type="EMBL" id="PMD26745.1"/>
    </source>
</evidence>
<accession>A0A2J6QKE4</accession>
<sequence length="161" mass="18356">MVVQTGDIIQITPESLAAATSQDVEWVQKFKNKKETYLKCTYENTTTQDDEKSGTMFIEKAKLENLKTLKLKGKADFSFEIKAEDVFLYGQAKGGTKRWIVFHDKSYKPFQHRFVDSTIKKFGDKATNIVSEMGYKDVGKLSDMAERFAGDPLREFKAATE</sequence>
<name>A0A2J6QKE4_9HELO</name>
<dbReference type="OrthoDB" id="4537670at2759"/>
<evidence type="ECO:0000313" key="2">
    <source>
        <dbReference type="Proteomes" id="UP000235672"/>
    </source>
</evidence>